<organism evidence="5 6">
    <name type="scientific">Cryptotermes secundus</name>
    <dbReference type="NCBI Taxonomy" id="105785"/>
    <lineage>
        <taxon>Eukaryota</taxon>
        <taxon>Metazoa</taxon>
        <taxon>Ecdysozoa</taxon>
        <taxon>Arthropoda</taxon>
        <taxon>Hexapoda</taxon>
        <taxon>Insecta</taxon>
        <taxon>Pterygota</taxon>
        <taxon>Neoptera</taxon>
        <taxon>Polyneoptera</taxon>
        <taxon>Dictyoptera</taxon>
        <taxon>Blattodea</taxon>
        <taxon>Blattoidea</taxon>
        <taxon>Termitoidae</taxon>
        <taxon>Kalotermitidae</taxon>
        <taxon>Cryptotermitinae</taxon>
        <taxon>Cryptotermes</taxon>
    </lineage>
</organism>
<dbReference type="EMBL" id="NEVH01005291">
    <property type="protein sequence ID" value="PNF38861.1"/>
    <property type="molecule type" value="Genomic_DNA"/>
</dbReference>
<dbReference type="PANTHER" id="PTHR11232">
    <property type="entry name" value="PHOSPHOTYROSINE INTERACTION DOMAIN-CONTAINING FAMILY MEMBER"/>
    <property type="match status" value="1"/>
</dbReference>
<dbReference type="Proteomes" id="UP000235965">
    <property type="component" value="Unassembled WGS sequence"/>
</dbReference>
<dbReference type="PROSITE" id="PS01179">
    <property type="entry name" value="PID"/>
    <property type="match status" value="1"/>
</dbReference>
<feature type="compositionally biased region" description="Polar residues" evidence="3">
    <location>
        <begin position="168"/>
        <end position="188"/>
    </location>
</feature>
<dbReference type="SUPFAM" id="SSF50729">
    <property type="entry name" value="PH domain-like"/>
    <property type="match status" value="1"/>
</dbReference>
<feature type="compositionally biased region" description="Basic and acidic residues" evidence="3">
    <location>
        <begin position="125"/>
        <end position="146"/>
    </location>
</feature>
<evidence type="ECO:0000313" key="6">
    <source>
        <dbReference type="Proteomes" id="UP000235965"/>
    </source>
</evidence>
<dbReference type="AlphaFoldDB" id="A0A2J7RDG2"/>
<dbReference type="Pfam" id="PF00640">
    <property type="entry name" value="PID"/>
    <property type="match status" value="1"/>
</dbReference>
<gene>
    <name evidence="5" type="ORF">B7P43_G10202</name>
</gene>
<evidence type="ECO:0000256" key="1">
    <source>
        <dbReference type="ARBA" id="ARBA00023054"/>
    </source>
</evidence>
<dbReference type="SMART" id="SM00462">
    <property type="entry name" value="PTB"/>
    <property type="match status" value="1"/>
</dbReference>
<comment type="caution">
    <text evidence="5">The sequence shown here is derived from an EMBL/GenBank/DDBJ whole genome shotgun (WGS) entry which is preliminary data.</text>
</comment>
<feature type="region of interest" description="Disordered" evidence="3">
    <location>
        <begin position="490"/>
        <end position="520"/>
    </location>
</feature>
<name>A0A2J7RDG2_9NEOP</name>
<dbReference type="GO" id="GO:0050998">
    <property type="term" value="F:nitric-oxide synthase binding"/>
    <property type="evidence" value="ECO:0007669"/>
    <property type="project" value="TreeGrafter"/>
</dbReference>
<dbReference type="OrthoDB" id="10030336at2759"/>
<keyword evidence="6" id="KW-1185">Reference proteome</keyword>
<feature type="domain" description="PID" evidence="4">
    <location>
        <begin position="47"/>
        <end position="119"/>
    </location>
</feature>
<feature type="region of interest" description="Disordered" evidence="3">
    <location>
        <begin position="112"/>
        <end position="222"/>
    </location>
</feature>
<dbReference type="InterPro" id="IPR006020">
    <property type="entry name" value="PTB/PI_dom"/>
</dbReference>
<keyword evidence="1 2" id="KW-0175">Coiled coil</keyword>
<proteinExistence type="predicted"/>
<sequence length="520" mass="58088">MRRIRYEFKAKGIKKKKVTVEVSVDGVRVTLRKKRKKKQWMDENSLLLMQHPIYRIFYVSHDSQDLKIFSYIARDGASNVFKCNVFKSNKKSQAMRIVRTVGQAFEVCHKLSINAPTPEDEDREGEGAGSERESESVSEKPRKDTISDPMSCDTLPAEDTASLHDAQSDTQQPSQKQAQPSEGPQQAQRPLRLDILPPPPNTNPMRRSPLSGGETYSSPLSDPLRVSAEPLLAAGTPLSTHHELQLLREQLEQQAQQTQAAVAQVHLLRDQLAAETAARLEAQARTHQLLVHNKELLDHIAALVAHLQELERLQQRPQQVSNNQSQGQQQQVTMIPQLAILCDPQTPAVAPVFLPDFQETDPLQQQLQVSPQHQQPQTSSLIENRSTATAFLPGSPQRQHSLLQHQNSSPGIFTLSFPSTTTTCTPEQQFQQQLLQRLQCLSGSYTNQVRPSQQQQFSLVSPAGVYQQPGLAGLYAPQQQTQVSPTQLSYRVSQTPSYTSSPVLSQRPRQAPLQSDTQAT</sequence>
<evidence type="ECO:0000256" key="2">
    <source>
        <dbReference type="SAM" id="Coils"/>
    </source>
</evidence>
<protein>
    <submittedName>
        <fullName evidence="5">Carboxyl-terminal PDZ ligand of neuronal nitric oxide synthase protein</fullName>
    </submittedName>
</protein>
<dbReference type="FunFam" id="2.30.29.30:FF:000124">
    <property type="entry name" value="carboxyl-terminal PDZ ligand of neuronal nitric oxide synthase protein-like"/>
    <property type="match status" value="1"/>
</dbReference>
<feature type="non-terminal residue" evidence="5">
    <location>
        <position position="520"/>
    </location>
</feature>
<dbReference type="Gene3D" id="2.30.29.30">
    <property type="entry name" value="Pleckstrin-homology domain (PH domain)/Phosphotyrosine-binding domain (PTB)"/>
    <property type="match status" value="1"/>
</dbReference>
<dbReference type="PANTHER" id="PTHR11232:SF17">
    <property type="entry name" value="CAPON-LIKE PROTEIN"/>
    <property type="match status" value="1"/>
</dbReference>
<dbReference type="InterPro" id="IPR011993">
    <property type="entry name" value="PH-like_dom_sf"/>
</dbReference>
<evidence type="ECO:0000256" key="3">
    <source>
        <dbReference type="SAM" id="MobiDB-lite"/>
    </source>
</evidence>
<reference evidence="5 6" key="1">
    <citation type="submission" date="2017-12" db="EMBL/GenBank/DDBJ databases">
        <title>Hemimetabolous genomes reveal molecular basis of termite eusociality.</title>
        <authorList>
            <person name="Harrison M.C."/>
            <person name="Jongepier E."/>
            <person name="Robertson H.M."/>
            <person name="Arning N."/>
            <person name="Bitard-Feildel T."/>
            <person name="Chao H."/>
            <person name="Childers C.P."/>
            <person name="Dinh H."/>
            <person name="Doddapaneni H."/>
            <person name="Dugan S."/>
            <person name="Gowin J."/>
            <person name="Greiner C."/>
            <person name="Han Y."/>
            <person name="Hu H."/>
            <person name="Hughes D.S.T."/>
            <person name="Huylmans A.-K."/>
            <person name="Kemena C."/>
            <person name="Kremer L.P.M."/>
            <person name="Lee S.L."/>
            <person name="Lopez-Ezquerra A."/>
            <person name="Mallet L."/>
            <person name="Monroy-Kuhn J.M."/>
            <person name="Moser A."/>
            <person name="Murali S.C."/>
            <person name="Muzny D.M."/>
            <person name="Otani S."/>
            <person name="Piulachs M.-D."/>
            <person name="Poelchau M."/>
            <person name="Qu J."/>
            <person name="Schaub F."/>
            <person name="Wada-Katsumata A."/>
            <person name="Worley K.C."/>
            <person name="Xie Q."/>
            <person name="Ylla G."/>
            <person name="Poulsen M."/>
            <person name="Gibbs R.A."/>
            <person name="Schal C."/>
            <person name="Richards S."/>
            <person name="Belles X."/>
            <person name="Korb J."/>
            <person name="Bornberg-Bauer E."/>
        </authorList>
    </citation>
    <scope>NUCLEOTIDE SEQUENCE [LARGE SCALE GENOMIC DNA]</scope>
    <source>
        <tissue evidence="5">Whole body</tissue>
    </source>
</reference>
<feature type="coiled-coil region" evidence="2">
    <location>
        <begin position="241"/>
        <end position="268"/>
    </location>
</feature>
<accession>A0A2J7RDG2</accession>
<evidence type="ECO:0000259" key="4">
    <source>
        <dbReference type="PROSITE" id="PS01179"/>
    </source>
</evidence>
<dbReference type="InterPro" id="IPR051133">
    <property type="entry name" value="Adapter_Engulfment-Domain"/>
</dbReference>
<evidence type="ECO:0000313" key="5">
    <source>
        <dbReference type="EMBL" id="PNF38861.1"/>
    </source>
</evidence>